<protein>
    <recommendedName>
        <fullName evidence="4">4-amino-4-deoxy-L-arabinose transferase-like glycosyltransferase</fullName>
    </recommendedName>
</protein>
<keyword evidence="3" id="KW-1185">Reference proteome</keyword>
<feature type="transmembrane region" description="Helical" evidence="1">
    <location>
        <begin position="138"/>
        <end position="159"/>
    </location>
</feature>
<reference evidence="2 3" key="1">
    <citation type="submission" date="2019-01" db="EMBL/GenBank/DDBJ databases">
        <title>Sequencing the genomes of 1000 actinobacteria strains.</title>
        <authorList>
            <person name="Klenk H.-P."/>
        </authorList>
    </citation>
    <scope>NUCLEOTIDE SEQUENCE [LARGE SCALE GENOMIC DNA]</scope>
    <source>
        <strain evidence="2 3">DSM 43925</strain>
    </source>
</reference>
<accession>A0A438MN85</accession>
<proteinExistence type="predicted"/>
<feature type="transmembrane region" description="Helical" evidence="1">
    <location>
        <begin position="405"/>
        <end position="430"/>
    </location>
</feature>
<evidence type="ECO:0000256" key="1">
    <source>
        <dbReference type="SAM" id="Phobius"/>
    </source>
</evidence>
<keyword evidence="1" id="KW-0812">Transmembrane</keyword>
<organism evidence="2 3">
    <name type="scientific">Nonomuraea polychroma</name>
    <dbReference type="NCBI Taxonomy" id="46176"/>
    <lineage>
        <taxon>Bacteria</taxon>
        <taxon>Bacillati</taxon>
        <taxon>Actinomycetota</taxon>
        <taxon>Actinomycetes</taxon>
        <taxon>Streptosporangiales</taxon>
        <taxon>Streptosporangiaceae</taxon>
        <taxon>Nonomuraea</taxon>
    </lineage>
</organism>
<feature type="transmembrane region" description="Helical" evidence="1">
    <location>
        <begin position="25"/>
        <end position="46"/>
    </location>
</feature>
<feature type="transmembrane region" description="Helical" evidence="1">
    <location>
        <begin position="473"/>
        <end position="491"/>
    </location>
</feature>
<keyword evidence="1" id="KW-1133">Transmembrane helix</keyword>
<feature type="transmembrane region" description="Helical" evidence="1">
    <location>
        <begin position="82"/>
        <end position="100"/>
    </location>
</feature>
<feature type="transmembrane region" description="Helical" evidence="1">
    <location>
        <begin position="106"/>
        <end position="126"/>
    </location>
</feature>
<evidence type="ECO:0008006" key="4">
    <source>
        <dbReference type="Google" id="ProtNLM"/>
    </source>
</evidence>
<feature type="transmembrane region" description="Helical" evidence="1">
    <location>
        <begin position="223"/>
        <end position="244"/>
    </location>
</feature>
<feature type="transmembrane region" description="Helical" evidence="1">
    <location>
        <begin position="498"/>
        <end position="517"/>
    </location>
</feature>
<keyword evidence="1" id="KW-0472">Membrane</keyword>
<feature type="transmembrane region" description="Helical" evidence="1">
    <location>
        <begin position="311"/>
        <end position="343"/>
    </location>
</feature>
<evidence type="ECO:0000313" key="3">
    <source>
        <dbReference type="Proteomes" id="UP000284824"/>
    </source>
</evidence>
<feature type="transmembrane region" description="Helical" evidence="1">
    <location>
        <begin position="52"/>
        <end position="70"/>
    </location>
</feature>
<gene>
    <name evidence="2" type="ORF">EDD27_10121</name>
</gene>
<feature type="transmembrane region" description="Helical" evidence="1">
    <location>
        <begin position="529"/>
        <end position="555"/>
    </location>
</feature>
<comment type="caution">
    <text evidence="2">The sequence shown here is derived from an EMBL/GenBank/DDBJ whole genome shotgun (WGS) entry which is preliminary data.</text>
</comment>
<sequence length="720" mass="76121">MTIAPPESARAVPARPLSRRLGSGWLPAGVVAAGAVAVFLWCGVSARDLAAFAAYVGIGVALPGTLLWRALTGGGRSTAEDVAAGLALGYAVEVLAYIPARAAGLPLLVLVPPVVVLGTFLCVPGLRGHWRGRAEERMPGWCAWALAGVVGYLITWSTLSLYRVPIASAYVDMPYHLALVGEVKHHLPPTLPSVLGERLSYHWFVYADMAATSWVTGIEPVTLVYRLSTLPMSAAMVVLVAVLGRRLGGRWGAGAAAVGMTYFLFSPVLQDGVVFTARSMFTAWASPTQTFGALLFAPVVLILLAGRSRGVWVALGVLLLALTGAKATFLPLLLAGLLIVVAVRWVVERRAPGRWLAAAGVTLVCVLIAQFVVFGRGAQGMAVAPFATMRALWGAVAGIETPALASVSLVPLAVLTLVHLFCLACVWGGVAGLGRLVLEPPMALLLGMGAAGIGAAVMLGHPAESQLYFLEGVRPYLSIAAVCGVLARGATMNTPWRARAVGWTVLGAGAAVAAAQVEVAGSALERVVVPYLVLAVAAVVLWRCGGVLAAVALLAGYAVPASVRDVVAHVTPAPGERERLIPDGALEAGRWLRDHSSPADVVATDLHCRPVPRRSCDSRHYWVSGFTERRVLVEGWAYAESTQSRTPLFETSYLRVPFVDPARLAANDAVFAAPTAENVRHLAREYGVKWLFTRANPDLRKFARLRFRNGSFSVYEITGK</sequence>
<feature type="transmembrane region" description="Helical" evidence="1">
    <location>
        <begin position="251"/>
        <end position="269"/>
    </location>
</feature>
<dbReference type="AlphaFoldDB" id="A0A438MN85"/>
<evidence type="ECO:0000313" key="2">
    <source>
        <dbReference type="EMBL" id="RVX47198.1"/>
    </source>
</evidence>
<dbReference type="EMBL" id="SAUN01000001">
    <property type="protein sequence ID" value="RVX47198.1"/>
    <property type="molecule type" value="Genomic_DNA"/>
</dbReference>
<feature type="transmembrane region" description="Helical" evidence="1">
    <location>
        <begin position="281"/>
        <end position="304"/>
    </location>
</feature>
<dbReference type="Proteomes" id="UP000284824">
    <property type="component" value="Unassembled WGS sequence"/>
</dbReference>
<feature type="transmembrane region" description="Helical" evidence="1">
    <location>
        <begin position="381"/>
        <end position="399"/>
    </location>
</feature>
<feature type="transmembrane region" description="Helical" evidence="1">
    <location>
        <begin position="355"/>
        <end position="374"/>
    </location>
</feature>
<name>A0A438MN85_9ACTN</name>
<feature type="transmembrane region" description="Helical" evidence="1">
    <location>
        <begin position="442"/>
        <end position="461"/>
    </location>
</feature>